<dbReference type="Gramene" id="Tc09v2_t002190.1">
    <property type="protein sequence ID" value="Tc09v2_p002190.1"/>
    <property type="gene ID" value="Tc09v2_g002190"/>
</dbReference>
<dbReference type="KEGG" id="tcc:18587792"/>
<gene>
    <name evidence="3" type="primary">LOC18587792</name>
</gene>
<dbReference type="Proteomes" id="UP000694886">
    <property type="component" value="Chromosome 9"/>
</dbReference>
<evidence type="ECO:0000313" key="2">
    <source>
        <dbReference type="Proteomes" id="UP000694886"/>
    </source>
</evidence>
<reference evidence="2" key="1">
    <citation type="journal article" date="1997" name="Nucleic Acids Res.">
        <title>tRNAscan-SE: a program for improved detection of transfer RNA genes in genomic sequence.</title>
        <authorList>
            <person name="Lowe T.M."/>
            <person name="Eddy S.R."/>
        </authorList>
    </citation>
    <scope>NUCLEOTIDE SEQUENCE [LARGE SCALE GENOMIC DNA]</scope>
    <source>
        <strain evidence="2">r\B97-61/B2</strain>
    </source>
</reference>
<dbReference type="InterPro" id="IPR011990">
    <property type="entry name" value="TPR-like_helical_dom_sf"/>
</dbReference>
<feature type="compositionally biased region" description="Polar residues" evidence="1">
    <location>
        <begin position="1"/>
        <end position="22"/>
    </location>
</feature>
<name>A0AB32WWH0_THECC</name>
<evidence type="ECO:0000313" key="3">
    <source>
        <dbReference type="RefSeq" id="XP_017982725.1"/>
    </source>
</evidence>
<accession>A0AB32WWH0</accession>
<reference evidence="3" key="2">
    <citation type="submission" date="2025-08" db="UniProtKB">
        <authorList>
            <consortium name="RefSeq"/>
        </authorList>
    </citation>
    <scope>IDENTIFICATION</scope>
</reference>
<dbReference type="Gene3D" id="1.25.40.10">
    <property type="entry name" value="Tetratricopeptide repeat domain"/>
    <property type="match status" value="1"/>
</dbReference>
<organism evidence="2 3">
    <name type="scientific">Theobroma cacao</name>
    <name type="common">Cacao</name>
    <name type="synonym">Cocoa</name>
    <dbReference type="NCBI Taxonomy" id="3641"/>
    <lineage>
        <taxon>Eukaryota</taxon>
        <taxon>Viridiplantae</taxon>
        <taxon>Streptophyta</taxon>
        <taxon>Embryophyta</taxon>
        <taxon>Tracheophyta</taxon>
        <taxon>Spermatophyta</taxon>
        <taxon>Magnoliopsida</taxon>
        <taxon>eudicotyledons</taxon>
        <taxon>Gunneridae</taxon>
        <taxon>Pentapetalae</taxon>
        <taxon>rosids</taxon>
        <taxon>malvids</taxon>
        <taxon>Malvales</taxon>
        <taxon>Malvaceae</taxon>
        <taxon>Byttnerioideae</taxon>
        <taxon>Theobroma</taxon>
    </lineage>
</organism>
<dbReference type="AlphaFoldDB" id="A0AB32WWH0"/>
<sequence>MLLRSSSPPVLTTCIPQSSPAVDSSRRLPSKPIALTASSINKIQRTSPECNMRQMAIPRQKLPSGGVGVRAGGKGFGDWGQGEQSLDEYYQNMIKTYPGDTLLLTNYLKFLVEVRGDLLKAEEYCERAILVKPDDGEVLSMYGDLIWINHGDGARALYYSHRAAQASPDD</sequence>
<dbReference type="RefSeq" id="XP_017982725.1">
    <property type="nucleotide sequence ID" value="XM_018127236.1"/>
</dbReference>
<protein>
    <submittedName>
        <fullName evidence="3">Uncharacterized protein LOC18587792</fullName>
    </submittedName>
</protein>
<proteinExistence type="predicted"/>
<feature type="region of interest" description="Disordered" evidence="1">
    <location>
        <begin position="1"/>
        <end position="27"/>
    </location>
</feature>
<dbReference type="PANTHER" id="PTHR26312:SF181">
    <property type="entry name" value="TETRATRICOPEPTIDE REPEAT (TPR)-LIKE SUPERFAMILY PROTEIN"/>
    <property type="match status" value="1"/>
</dbReference>
<evidence type="ECO:0000256" key="1">
    <source>
        <dbReference type="SAM" id="MobiDB-lite"/>
    </source>
</evidence>
<dbReference type="GeneID" id="18587792"/>
<dbReference type="PANTHER" id="PTHR26312">
    <property type="entry name" value="TETRATRICOPEPTIDE REPEAT PROTEIN 5"/>
    <property type="match status" value="1"/>
</dbReference>